<dbReference type="GO" id="GO:0006313">
    <property type="term" value="P:DNA transposition"/>
    <property type="evidence" value="ECO:0007669"/>
    <property type="project" value="InterPro"/>
</dbReference>
<gene>
    <name evidence="1" type="ORF">BHC48_07350</name>
</gene>
<name>A0A2N9XP48_9NEIS</name>
<accession>A0A2N9XP48</accession>
<protein>
    <submittedName>
        <fullName evidence="1">Transposase</fullName>
    </submittedName>
</protein>
<dbReference type="InterPro" id="IPR051839">
    <property type="entry name" value="RD_transcriptional_regulator"/>
</dbReference>
<dbReference type="SUPFAM" id="SSF46689">
    <property type="entry name" value="Homeodomain-like"/>
    <property type="match status" value="1"/>
</dbReference>
<evidence type="ECO:0000313" key="1">
    <source>
        <dbReference type="EMBL" id="PIT50103.1"/>
    </source>
</evidence>
<comment type="caution">
    <text evidence="1">The sequence shown here is derived from an EMBL/GenBank/DDBJ whole genome shotgun (WGS) entry which is preliminary data.</text>
</comment>
<organism evidence="1 2">
    <name type="scientific">Snodgrassella alvi</name>
    <dbReference type="NCBI Taxonomy" id="1196083"/>
    <lineage>
        <taxon>Bacteria</taxon>
        <taxon>Pseudomonadati</taxon>
        <taxon>Pseudomonadota</taxon>
        <taxon>Betaproteobacteria</taxon>
        <taxon>Neisseriales</taxon>
        <taxon>Neisseriaceae</taxon>
        <taxon>Snodgrassella</taxon>
    </lineage>
</organism>
<dbReference type="Gene3D" id="1.10.10.60">
    <property type="entry name" value="Homeodomain-like"/>
    <property type="match status" value="1"/>
</dbReference>
<dbReference type="GO" id="GO:0004803">
    <property type="term" value="F:transposase activity"/>
    <property type="evidence" value="ECO:0007669"/>
    <property type="project" value="InterPro"/>
</dbReference>
<dbReference type="EMBL" id="MEIQ01000044">
    <property type="protein sequence ID" value="PIT50103.1"/>
    <property type="molecule type" value="Genomic_DNA"/>
</dbReference>
<proteinExistence type="predicted"/>
<reference evidence="1 2" key="1">
    <citation type="journal article" date="2017" name="MBio">
        <title>Type VI secretion-mediated competition in the bee gut microbiome.</title>
        <authorList>
            <person name="Steele M.I."/>
            <person name="Kwong W.K."/>
            <person name="Powell J.E."/>
            <person name="Whiteley M."/>
            <person name="Moran N.A."/>
        </authorList>
    </citation>
    <scope>NUCLEOTIDE SEQUENCE [LARGE SCALE GENOMIC DNA]</scope>
    <source>
        <strain evidence="1 2">Occ4-2</strain>
    </source>
</reference>
<evidence type="ECO:0000313" key="2">
    <source>
        <dbReference type="Proteomes" id="UP000231484"/>
    </source>
</evidence>
<dbReference type="GO" id="GO:0003677">
    <property type="term" value="F:DNA binding"/>
    <property type="evidence" value="ECO:0007669"/>
    <property type="project" value="InterPro"/>
</dbReference>
<dbReference type="Pfam" id="PF01527">
    <property type="entry name" value="HTH_Tnp_1"/>
    <property type="match status" value="1"/>
</dbReference>
<dbReference type="InterPro" id="IPR009057">
    <property type="entry name" value="Homeodomain-like_sf"/>
</dbReference>
<sequence length="100" mass="11686">MMNQQKRVRRSFSADFKAQMVKLYQQGKSRSELVKQYDLTLSALDCWINQSSKSGSFKTKDNRTPEENELIALRKELKQLRMENDILKQAALIMARKSKS</sequence>
<dbReference type="InterPro" id="IPR002514">
    <property type="entry name" value="Transposase_8"/>
</dbReference>
<dbReference type="AlphaFoldDB" id="A0A2N9XP48"/>
<dbReference type="Proteomes" id="UP000231484">
    <property type="component" value="Unassembled WGS sequence"/>
</dbReference>
<dbReference type="PANTHER" id="PTHR33215:SF11">
    <property type="entry name" value="BLR1542 PROTEIN"/>
    <property type="match status" value="1"/>
</dbReference>
<dbReference type="PANTHER" id="PTHR33215">
    <property type="entry name" value="PROTEIN DISTAL ANTENNA"/>
    <property type="match status" value="1"/>
</dbReference>